<name>A0A443QB68_9ACAR</name>
<dbReference type="GO" id="GO:0016705">
    <property type="term" value="F:oxidoreductase activity, acting on paired donors, with incorporation or reduction of molecular oxygen"/>
    <property type="evidence" value="ECO:0007669"/>
    <property type="project" value="InterPro"/>
</dbReference>
<dbReference type="InterPro" id="IPR036396">
    <property type="entry name" value="Cyt_P450_sf"/>
</dbReference>
<keyword evidence="8" id="KW-0492">Microsome</keyword>
<proteinExistence type="inferred from homology"/>
<comment type="similarity">
    <text evidence="4">Belongs to the cytochrome P450 family.</text>
</comment>
<evidence type="ECO:0000256" key="8">
    <source>
        <dbReference type="ARBA" id="ARBA00022848"/>
    </source>
</evidence>
<reference evidence="13 14" key="1">
    <citation type="journal article" date="2018" name="Gigascience">
        <title>Genomes of trombidid mites reveal novel predicted allergens and laterally-transferred genes associated with secondary metabolism.</title>
        <authorList>
            <person name="Dong X."/>
            <person name="Chaisiri K."/>
            <person name="Xia D."/>
            <person name="Armstrong S.D."/>
            <person name="Fang Y."/>
            <person name="Donnelly M.J."/>
            <person name="Kadowaki T."/>
            <person name="McGarry J.W."/>
            <person name="Darby A.C."/>
            <person name="Makepeace B.L."/>
        </authorList>
    </citation>
    <scope>NUCLEOTIDE SEQUENCE [LARGE SCALE GENOMIC DNA]</scope>
    <source>
        <strain evidence="13">UoL-UT</strain>
    </source>
</reference>
<accession>A0A443QB68</accession>
<keyword evidence="10" id="KW-0408">Iron</keyword>
<evidence type="ECO:0000256" key="3">
    <source>
        <dbReference type="ARBA" id="ARBA00004406"/>
    </source>
</evidence>
<keyword evidence="7" id="KW-0256">Endoplasmic reticulum</keyword>
<dbReference type="PANTHER" id="PTHR24292:SF54">
    <property type="entry name" value="CYP9F3-RELATED"/>
    <property type="match status" value="1"/>
</dbReference>
<sequence>MKELKHFSGRFQPFKHVHNADRRNGDMLIAVKRQKWKEMRTSIRQAFTSSKLKSSIAIVDETVNALIASINKLVDEGEHEFNIYPLFQALTLETIGR</sequence>
<dbReference type="GO" id="GO:0005506">
    <property type="term" value="F:iron ion binding"/>
    <property type="evidence" value="ECO:0007669"/>
    <property type="project" value="InterPro"/>
</dbReference>
<dbReference type="VEuPathDB" id="VectorBase:LDEU014490"/>
<gene>
    <name evidence="13" type="ORF">B4U80_14803</name>
</gene>
<keyword evidence="6" id="KW-0479">Metal-binding</keyword>
<evidence type="ECO:0000256" key="5">
    <source>
        <dbReference type="ARBA" id="ARBA00022617"/>
    </source>
</evidence>
<dbReference type="AlphaFoldDB" id="A0A443QB68"/>
<dbReference type="OrthoDB" id="8251073at2759"/>
<keyword evidence="14" id="KW-1185">Reference proteome</keyword>
<evidence type="ECO:0000256" key="6">
    <source>
        <dbReference type="ARBA" id="ARBA00022723"/>
    </source>
</evidence>
<dbReference type="GO" id="GO:0004497">
    <property type="term" value="F:monooxygenase activity"/>
    <property type="evidence" value="ECO:0007669"/>
    <property type="project" value="UniProtKB-KW"/>
</dbReference>
<evidence type="ECO:0000256" key="1">
    <source>
        <dbReference type="ARBA" id="ARBA00001971"/>
    </source>
</evidence>
<comment type="cofactor">
    <cofactor evidence="1">
        <name>heme</name>
        <dbReference type="ChEBI" id="CHEBI:30413"/>
    </cofactor>
</comment>
<dbReference type="InterPro" id="IPR001128">
    <property type="entry name" value="Cyt_P450"/>
</dbReference>
<comment type="subcellular location">
    <subcellularLocation>
        <location evidence="3">Endoplasmic reticulum membrane</location>
        <topology evidence="3">Peripheral membrane protein</topology>
    </subcellularLocation>
    <subcellularLocation>
        <location evidence="2">Microsome membrane</location>
        <topology evidence="2">Peripheral membrane protein</topology>
    </subcellularLocation>
</comment>
<keyword evidence="9" id="KW-0560">Oxidoreductase</keyword>
<evidence type="ECO:0000256" key="7">
    <source>
        <dbReference type="ARBA" id="ARBA00022824"/>
    </source>
</evidence>
<evidence type="ECO:0000256" key="11">
    <source>
        <dbReference type="ARBA" id="ARBA00023033"/>
    </source>
</evidence>
<protein>
    <submittedName>
        <fullName evidence="13">Cytochrome P450 3A24-like protein</fullName>
    </submittedName>
</protein>
<dbReference type="PANTHER" id="PTHR24292">
    <property type="entry name" value="CYTOCHROME P450"/>
    <property type="match status" value="1"/>
</dbReference>
<dbReference type="EMBL" id="NCKV01060426">
    <property type="protein sequence ID" value="RWS00266.1"/>
    <property type="molecule type" value="Genomic_DNA"/>
</dbReference>
<evidence type="ECO:0000256" key="2">
    <source>
        <dbReference type="ARBA" id="ARBA00004174"/>
    </source>
</evidence>
<evidence type="ECO:0000256" key="10">
    <source>
        <dbReference type="ARBA" id="ARBA00023004"/>
    </source>
</evidence>
<dbReference type="SUPFAM" id="SSF48264">
    <property type="entry name" value="Cytochrome P450"/>
    <property type="match status" value="1"/>
</dbReference>
<feature type="non-terminal residue" evidence="13">
    <location>
        <position position="97"/>
    </location>
</feature>
<evidence type="ECO:0000256" key="12">
    <source>
        <dbReference type="ARBA" id="ARBA00023136"/>
    </source>
</evidence>
<dbReference type="GO" id="GO:0020037">
    <property type="term" value="F:heme binding"/>
    <property type="evidence" value="ECO:0007669"/>
    <property type="project" value="InterPro"/>
</dbReference>
<organism evidence="13 14">
    <name type="scientific">Leptotrombidium deliense</name>
    <dbReference type="NCBI Taxonomy" id="299467"/>
    <lineage>
        <taxon>Eukaryota</taxon>
        <taxon>Metazoa</taxon>
        <taxon>Ecdysozoa</taxon>
        <taxon>Arthropoda</taxon>
        <taxon>Chelicerata</taxon>
        <taxon>Arachnida</taxon>
        <taxon>Acari</taxon>
        <taxon>Acariformes</taxon>
        <taxon>Trombidiformes</taxon>
        <taxon>Prostigmata</taxon>
        <taxon>Anystina</taxon>
        <taxon>Parasitengona</taxon>
        <taxon>Trombiculoidea</taxon>
        <taxon>Trombiculidae</taxon>
        <taxon>Leptotrombidium</taxon>
    </lineage>
</organism>
<evidence type="ECO:0000256" key="9">
    <source>
        <dbReference type="ARBA" id="ARBA00023002"/>
    </source>
</evidence>
<evidence type="ECO:0000256" key="4">
    <source>
        <dbReference type="ARBA" id="ARBA00010617"/>
    </source>
</evidence>
<keyword evidence="11" id="KW-0503">Monooxygenase</keyword>
<keyword evidence="5" id="KW-0349">Heme</keyword>
<evidence type="ECO:0000313" key="13">
    <source>
        <dbReference type="EMBL" id="RWS00266.1"/>
    </source>
</evidence>
<dbReference type="Pfam" id="PF00067">
    <property type="entry name" value="p450"/>
    <property type="match status" value="1"/>
</dbReference>
<dbReference type="Gene3D" id="1.10.630.10">
    <property type="entry name" value="Cytochrome P450"/>
    <property type="match status" value="1"/>
</dbReference>
<comment type="caution">
    <text evidence="13">The sequence shown here is derived from an EMBL/GenBank/DDBJ whole genome shotgun (WGS) entry which is preliminary data.</text>
</comment>
<evidence type="ECO:0000313" key="14">
    <source>
        <dbReference type="Proteomes" id="UP000288716"/>
    </source>
</evidence>
<dbReference type="Proteomes" id="UP000288716">
    <property type="component" value="Unassembled WGS sequence"/>
</dbReference>
<dbReference type="GO" id="GO:0005789">
    <property type="term" value="C:endoplasmic reticulum membrane"/>
    <property type="evidence" value="ECO:0007669"/>
    <property type="project" value="UniProtKB-SubCell"/>
</dbReference>
<keyword evidence="12" id="KW-0472">Membrane</keyword>
<dbReference type="InterPro" id="IPR050476">
    <property type="entry name" value="Insect_CytP450_Detox"/>
</dbReference>